<dbReference type="Gene3D" id="2.60.40.1180">
    <property type="entry name" value="Golgi alpha-mannosidase II"/>
    <property type="match status" value="1"/>
</dbReference>
<dbReference type="EMBL" id="JBHTAJ010000037">
    <property type="protein sequence ID" value="MFC7181856.1"/>
    <property type="molecule type" value="Genomic_DNA"/>
</dbReference>
<dbReference type="PIRSF" id="PIRSF001084">
    <property type="entry name" value="B-galactosidase"/>
    <property type="match status" value="1"/>
</dbReference>
<dbReference type="Pfam" id="PF08532">
    <property type="entry name" value="Glyco_hydro_42M"/>
    <property type="match status" value="1"/>
</dbReference>
<dbReference type="Proteomes" id="UP001596435">
    <property type="component" value="Unassembled WGS sequence"/>
</dbReference>
<comment type="similarity">
    <text evidence="2 6">Belongs to the glycosyl hydrolase 42 family.</text>
</comment>
<protein>
    <recommendedName>
        <fullName evidence="3 6">Beta-galactosidase</fullName>
        <shortName evidence="6">Beta-gal</shortName>
        <ecNumber evidence="3 6">3.2.1.23</ecNumber>
    </recommendedName>
</protein>
<reference evidence="11" key="1">
    <citation type="journal article" date="2019" name="Int. J. Syst. Evol. Microbiol.">
        <title>The Global Catalogue of Microorganisms (GCM) 10K type strain sequencing project: providing services to taxonomists for standard genome sequencing and annotation.</title>
        <authorList>
            <consortium name="The Broad Institute Genomics Platform"/>
            <consortium name="The Broad Institute Genome Sequencing Center for Infectious Disease"/>
            <person name="Wu L."/>
            <person name="Ma J."/>
        </authorList>
    </citation>
    <scope>NUCLEOTIDE SEQUENCE [LARGE SCALE GENOMIC DNA]</scope>
    <source>
        <strain evidence="11">CGMCC 1.12859</strain>
    </source>
</reference>
<dbReference type="Gene3D" id="3.20.20.80">
    <property type="entry name" value="Glycosidases"/>
    <property type="match status" value="1"/>
</dbReference>
<feature type="domain" description="Beta-galactosidase C-terminal" evidence="9">
    <location>
        <begin position="595"/>
        <end position="650"/>
    </location>
</feature>
<dbReference type="Pfam" id="PF08533">
    <property type="entry name" value="Glyco_hydro_42C"/>
    <property type="match status" value="1"/>
</dbReference>
<dbReference type="Gene3D" id="3.40.50.880">
    <property type="match status" value="1"/>
</dbReference>
<dbReference type="InterPro" id="IPR003476">
    <property type="entry name" value="Glyco_hydro_42"/>
</dbReference>
<keyword evidence="4 6" id="KW-0378">Hydrolase</keyword>
<feature type="domain" description="Glycoside hydrolase family 42 N-terminal" evidence="7">
    <location>
        <begin position="17"/>
        <end position="380"/>
    </location>
</feature>
<comment type="caution">
    <text evidence="10">The sequence shown here is derived from an EMBL/GenBank/DDBJ whole genome shotgun (WGS) entry which is preliminary data.</text>
</comment>
<dbReference type="GO" id="GO:0004565">
    <property type="term" value="F:beta-galactosidase activity"/>
    <property type="evidence" value="ECO:0007669"/>
    <property type="project" value="UniProtKB-EC"/>
</dbReference>
<evidence type="ECO:0000256" key="3">
    <source>
        <dbReference type="ARBA" id="ARBA00012756"/>
    </source>
</evidence>
<comment type="catalytic activity">
    <reaction evidence="1 6">
        <text>Hydrolysis of terminal non-reducing beta-D-galactose residues in beta-D-galactosides.</text>
        <dbReference type="EC" id="3.2.1.23"/>
    </reaction>
</comment>
<evidence type="ECO:0000259" key="8">
    <source>
        <dbReference type="Pfam" id="PF08532"/>
    </source>
</evidence>
<dbReference type="EC" id="3.2.1.23" evidence="3 6"/>
<evidence type="ECO:0000313" key="10">
    <source>
        <dbReference type="EMBL" id="MFC7181856.1"/>
    </source>
</evidence>
<keyword evidence="5 6" id="KW-0326">Glycosidase</keyword>
<sequence>MPSLADATRGRLLFGGDYNPEQWPESIWPEDVRLMREAGVTTVTVGVFSWAKLEPTPGARDFGWLRRILDLLHEGGIEVCLATPTASPPPWLGELHPGTLPVTAEGTTLSWGSRNQWCPSSADYRRHALGLVDDLAAAFGHHPAVRMWHVGNEYGPVCHCEETADRFRDWLGKRYGTLEAVNAAWGTAFWSQQHATWSTVTPPRAAPYLPNPAQQLDFRRFCSDVLLACFTAERDVLRRHTPELPVTTNFMTLFPHVDCWAFAAEEDVVSLDSYPDPADPRAMVWASLGQDMTRSQARGPWLQMEMAASAVNWRGVNRAKPVDRLRLEAYQAIARGADGLCFFQWRASRSGAEKFHSALLPHAGPDSPQHLAVRTLGAELPLLAEVVGTRVEADVAVVLDWSNWWALEQRGRPSDRVDLAPIALAWHGALWDAHLTADYVHPEADLGGYRMVVVPNLYLAGDAAVDNLTGYVAAGGTLVAGFFTGVADEQDAVRPGGMDERLRALLGVHPLEWRPLDAPAELAGGGTADLWSEDLCLAPGTETVLAFADGTPAATRRGRACYLATLPEPAVLQRLLADAAGRAGAAPALPGLPAGVEAVRRGDLLFLLNHTAEPCELTLPGPHRDLLTARAIARDPAVLHLDPYGVAVLRP</sequence>
<name>A0ABW2G1A6_9ACTN</name>
<keyword evidence="11" id="KW-1185">Reference proteome</keyword>
<dbReference type="InterPro" id="IPR013739">
    <property type="entry name" value="Beta_galactosidase_C"/>
</dbReference>
<dbReference type="PANTHER" id="PTHR36447">
    <property type="entry name" value="BETA-GALACTOSIDASE GANA"/>
    <property type="match status" value="1"/>
</dbReference>
<proteinExistence type="inferred from homology"/>
<dbReference type="InterPro" id="IPR013780">
    <property type="entry name" value="Glyco_hydro_b"/>
</dbReference>
<evidence type="ECO:0000256" key="1">
    <source>
        <dbReference type="ARBA" id="ARBA00001412"/>
    </source>
</evidence>
<dbReference type="InterPro" id="IPR017853">
    <property type="entry name" value="GH"/>
</dbReference>
<feature type="domain" description="Beta-galactosidase trimerisation" evidence="8">
    <location>
        <begin position="393"/>
        <end position="583"/>
    </location>
</feature>
<evidence type="ECO:0000259" key="9">
    <source>
        <dbReference type="Pfam" id="PF08533"/>
    </source>
</evidence>
<gene>
    <name evidence="10" type="ORF">ACFQMG_20085</name>
</gene>
<dbReference type="Pfam" id="PF02449">
    <property type="entry name" value="Glyco_hydro_42"/>
    <property type="match status" value="1"/>
</dbReference>
<dbReference type="InterPro" id="IPR029062">
    <property type="entry name" value="Class_I_gatase-like"/>
</dbReference>
<evidence type="ECO:0000256" key="2">
    <source>
        <dbReference type="ARBA" id="ARBA00005940"/>
    </source>
</evidence>
<organism evidence="10 11">
    <name type="scientific">Kitasatospora paranensis</name>
    <dbReference type="NCBI Taxonomy" id="258053"/>
    <lineage>
        <taxon>Bacteria</taxon>
        <taxon>Bacillati</taxon>
        <taxon>Actinomycetota</taxon>
        <taxon>Actinomycetes</taxon>
        <taxon>Kitasatosporales</taxon>
        <taxon>Streptomycetaceae</taxon>
        <taxon>Kitasatospora</taxon>
    </lineage>
</organism>
<accession>A0ABW2G1A6</accession>
<dbReference type="InterPro" id="IPR013738">
    <property type="entry name" value="Beta_galactosidase_Trimer"/>
</dbReference>
<dbReference type="SUPFAM" id="SSF52317">
    <property type="entry name" value="Class I glutamine amidotransferase-like"/>
    <property type="match status" value="1"/>
</dbReference>
<dbReference type="InterPro" id="IPR013529">
    <property type="entry name" value="Glyco_hydro_42_N"/>
</dbReference>
<evidence type="ECO:0000256" key="6">
    <source>
        <dbReference type="PIRNR" id="PIRNR001084"/>
    </source>
</evidence>
<dbReference type="RefSeq" id="WP_345705419.1">
    <property type="nucleotide sequence ID" value="NZ_BAABKV010000001.1"/>
</dbReference>
<dbReference type="SUPFAM" id="SSF51445">
    <property type="entry name" value="(Trans)glycosidases"/>
    <property type="match status" value="1"/>
</dbReference>
<evidence type="ECO:0000313" key="11">
    <source>
        <dbReference type="Proteomes" id="UP001596435"/>
    </source>
</evidence>
<evidence type="ECO:0000256" key="5">
    <source>
        <dbReference type="ARBA" id="ARBA00023295"/>
    </source>
</evidence>
<evidence type="ECO:0000256" key="4">
    <source>
        <dbReference type="ARBA" id="ARBA00022801"/>
    </source>
</evidence>
<evidence type="ECO:0000259" key="7">
    <source>
        <dbReference type="Pfam" id="PF02449"/>
    </source>
</evidence>
<dbReference type="PANTHER" id="PTHR36447:SF1">
    <property type="entry name" value="BETA-GALACTOSIDASE GANA"/>
    <property type="match status" value="1"/>
</dbReference>
<dbReference type="CDD" id="cd03143">
    <property type="entry name" value="A4_beta-galactosidase_middle_domain"/>
    <property type="match status" value="1"/>
</dbReference>